<comment type="caution">
    <text evidence="1">The sequence shown here is derived from an EMBL/GenBank/DDBJ whole genome shotgun (WGS) entry which is preliminary data.</text>
</comment>
<evidence type="ECO:0000313" key="2">
    <source>
        <dbReference type="Proteomes" id="UP001055072"/>
    </source>
</evidence>
<name>A0ACB8UKV3_9APHY</name>
<organism evidence="1 2">
    <name type="scientific">Irpex rosettiformis</name>
    <dbReference type="NCBI Taxonomy" id="378272"/>
    <lineage>
        <taxon>Eukaryota</taxon>
        <taxon>Fungi</taxon>
        <taxon>Dikarya</taxon>
        <taxon>Basidiomycota</taxon>
        <taxon>Agaricomycotina</taxon>
        <taxon>Agaricomycetes</taxon>
        <taxon>Polyporales</taxon>
        <taxon>Irpicaceae</taxon>
        <taxon>Irpex</taxon>
    </lineage>
</organism>
<protein>
    <submittedName>
        <fullName evidence="1">Uncharacterized protein</fullName>
    </submittedName>
</protein>
<proteinExistence type="predicted"/>
<keyword evidence="2" id="KW-1185">Reference proteome</keyword>
<accession>A0ACB8UKV3</accession>
<gene>
    <name evidence="1" type="ORF">BDY19DRAFT_902026</name>
</gene>
<dbReference type="EMBL" id="MU274900">
    <property type="protein sequence ID" value="KAI0094971.1"/>
    <property type="molecule type" value="Genomic_DNA"/>
</dbReference>
<evidence type="ECO:0000313" key="1">
    <source>
        <dbReference type="EMBL" id="KAI0094971.1"/>
    </source>
</evidence>
<reference evidence="1" key="1">
    <citation type="journal article" date="2021" name="Environ. Microbiol.">
        <title>Gene family expansions and transcriptome signatures uncover fungal adaptations to wood decay.</title>
        <authorList>
            <person name="Hage H."/>
            <person name="Miyauchi S."/>
            <person name="Viragh M."/>
            <person name="Drula E."/>
            <person name="Min B."/>
            <person name="Chaduli D."/>
            <person name="Navarro D."/>
            <person name="Favel A."/>
            <person name="Norest M."/>
            <person name="Lesage-Meessen L."/>
            <person name="Balint B."/>
            <person name="Merenyi Z."/>
            <person name="de Eugenio L."/>
            <person name="Morin E."/>
            <person name="Martinez A.T."/>
            <person name="Baldrian P."/>
            <person name="Stursova M."/>
            <person name="Martinez M.J."/>
            <person name="Novotny C."/>
            <person name="Magnuson J.K."/>
            <person name="Spatafora J.W."/>
            <person name="Maurice S."/>
            <person name="Pangilinan J."/>
            <person name="Andreopoulos W."/>
            <person name="LaButti K."/>
            <person name="Hundley H."/>
            <person name="Na H."/>
            <person name="Kuo A."/>
            <person name="Barry K."/>
            <person name="Lipzen A."/>
            <person name="Henrissat B."/>
            <person name="Riley R."/>
            <person name="Ahrendt S."/>
            <person name="Nagy L.G."/>
            <person name="Grigoriev I.V."/>
            <person name="Martin F."/>
            <person name="Rosso M.N."/>
        </authorList>
    </citation>
    <scope>NUCLEOTIDE SEQUENCE</scope>
    <source>
        <strain evidence="1">CBS 384.51</strain>
    </source>
</reference>
<dbReference type="Proteomes" id="UP001055072">
    <property type="component" value="Unassembled WGS sequence"/>
</dbReference>
<sequence length="872" mass="95157">MSTRQDLHYHEDHLRRLLDQRAARADLHGRFPSVSEFSDSPSVYSHAHFSPRPVDRDLEPSTSSYHHFGVHDRRPSIPQSPGITDRQRLNIPDASSLDLDDDTQPSYTPEPSTGHDDADDDIVADETGDDDTEVHRISAYGPKMTVHSRAPWEMGEDDIVDLDDTDGMSKKPGFKFARKDNPKKSRQRDGRHQCETRPSLESLRSQTRSKQSFETTSSQVSAGGALLALAHASMSSTSLTLAPSPQTSLRDKLAIPRFRSRTPSNNNLQQRPDPVDTRPYHPNYSQANVSRLQASSPTEPEYYRTESRASFSDPPSPHTPLHQQEYHPYANPHLTRSYAREPSPSQRLEELHALAHSEPHSPAIPRSESTATVTESSTVTTISTVSQSRSNGTVMTPDTSTFSINKLQAEFSPTARSFAKGISAPIPLDTPQRLSNESGGPGATPRDQGYQIPSMSGWQDSPHNNIKLISLEEAQAQARERSRSATVNGASNNVVTTSPGSARTSESSSTQSSAWTRMRSQSGSNQKIKNFASASVTDLHSMHSVSDGKTVLRKKSGFMRLFNGKEKMPSSPPPVPSISVDALGSPTPSVAPSRSRKQSQHRVPVPSITPSILAESESGSSGRPSDEDVPPVPPLSPQLAPVRDRQLSARRKLPGLSIVTNHTQSSVQSIKSPIETRTPLTAATAQTFASEMSSSNPSFVAPLSIRPVSTMFGSDFSGISSPEPEYPRPALDSDCSTPTTASVISPRSPPPPGYKLERRSSDGKVAQVGEDQSSIIQTLQEQIITARRVWQQQIWELEGQVRDLKAEVDELRSAEKNTEYCATCRRGTVGKPSQEDLDHVEDLKKAGVKVGGVVNRPRARTGIGSRFGSAIS</sequence>